<dbReference type="AlphaFoldDB" id="A0A398A899"/>
<dbReference type="EMBL" id="CM010630">
    <property type="protein sequence ID" value="RID71543.1"/>
    <property type="molecule type" value="Genomic_DNA"/>
</dbReference>
<feature type="compositionally biased region" description="Low complexity" evidence="1">
    <location>
        <begin position="16"/>
        <end position="31"/>
    </location>
</feature>
<sequence>MKKVSATATTNPSDASSSFFQFPTWQPPQQSMRTPVGDEAPPPQGYTSKAYSLWPPGTSHGDGKLYGGYAHGYDVGYDDGYAAGYSDMQSRATGNGVAYSSVPSSSNYPSNPCYPGVRQPSSFTAYDPSQGLDVIRRGPRNHGTENQKTILEKKAK</sequence>
<name>A0A398A899_BRACM</name>
<proteinExistence type="predicted"/>
<evidence type="ECO:0000313" key="2">
    <source>
        <dbReference type="EMBL" id="RID71543.1"/>
    </source>
</evidence>
<feature type="region of interest" description="Disordered" evidence="1">
    <location>
        <begin position="92"/>
        <end position="156"/>
    </location>
</feature>
<protein>
    <submittedName>
        <fullName evidence="2">Uncharacterized protein</fullName>
    </submittedName>
</protein>
<reference evidence="2 3" key="1">
    <citation type="submission" date="2018-06" db="EMBL/GenBank/DDBJ databases">
        <title>WGS assembly of Brassica rapa FPsc.</title>
        <authorList>
            <person name="Bowman J."/>
            <person name="Kohchi T."/>
            <person name="Yamato K."/>
            <person name="Jenkins J."/>
            <person name="Shu S."/>
            <person name="Ishizaki K."/>
            <person name="Yamaoka S."/>
            <person name="Nishihama R."/>
            <person name="Nakamura Y."/>
            <person name="Berger F."/>
            <person name="Adam C."/>
            <person name="Aki S."/>
            <person name="Althoff F."/>
            <person name="Araki T."/>
            <person name="Arteaga-Vazquez M."/>
            <person name="Balasubrmanian S."/>
            <person name="Bauer D."/>
            <person name="Boehm C."/>
            <person name="Briginshaw L."/>
            <person name="Caballero-Perez J."/>
            <person name="Catarino B."/>
            <person name="Chen F."/>
            <person name="Chiyoda S."/>
            <person name="Chovatia M."/>
            <person name="Davies K."/>
            <person name="Delmans M."/>
            <person name="Demura T."/>
            <person name="Dierschke T."/>
            <person name="Dolan L."/>
            <person name="Dorantes-Acosta A."/>
            <person name="Eklund D."/>
            <person name="Florent S."/>
            <person name="Flores-Sandoval E."/>
            <person name="Fujiyama A."/>
            <person name="Fukuzawa H."/>
            <person name="Galik B."/>
            <person name="Grimanelli D."/>
            <person name="Grimwood J."/>
            <person name="Grossniklaus U."/>
            <person name="Hamada T."/>
            <person name="Haseloff J."/>
            <person name="Hetherington A."/>
            <person name="Higo A."/>
            <person name="Hirakawa Y."/>
            <person name="Hundley H."/>
            <person name="Ikeda Y."/>
            <person name="Inoue K."/>
            <person name="Inoue S."/>
            <person name="Ishida S."/>
            <person name="Jia Q."/>
            <person name="Kakita M."/>
            <person name="Kanazawa T."/>
            <person name="Kawai Y."/>
            <person name="Kawashima T."/>
            <person name="Kennedy M."/>
            <person name="Kinose K."/>
            <person name="Kinoshita T."/>
            <person name="Kohara Y."/>
            <person name="Koide E."/>
            <person name="Komatsu K."/>
            <person name="Kopischke S."/>
            <person name="Kubo M."/>
            <person name="Kyozuka J."/>
            <person name="Lagercrantz U."/>
            <person name="Lin S."/>
            <person name="Lindquist E."/>
            <person name="Lipzen A."/>
            <person name="Lu C."/>
            <person name="Luna E."/>
            <person name="Martienssen R."/>
            <person name="Minamino N."/>
            <person name="Mizutani M."/>
            <person name="Mizutani M."/>
            <person name="Mochizuki N."/>
            <person name="Monte I."/>
            <person name="Mosher R."/>
            <person name="Nagasaki H."/>
            <person name="Nakagami H."/>
            <person name="Naramoto S."/>
            <person name="Nishitani K."/>
            <person name="Ohtani M."/>
            <person name="Okamoto T."/>
            <person name="Okumura M."/>
            <person name="Phillips J."/>
            <person name="Pollak B."/>
            <person name="Reinders A."/>
            <person name="Roevekamp M."/>
            <person name="Sano R."/>
            <person name="Sawa S."/>
            <person name="Schmid M."/>
            <person name="Shirakawa M."/>
            <person name="Solano R."/>
            <person name="Spunde A."/>
            <person name="Suetsugu N."/>
            <person name="Sugano S."/>
            <person name="Sugiyama A."/>
            <person name="Sun R."/>
            <person name="Suzuki Y."/>
            <person name="Takenaka M."/>
            <person name="Takezawa D."/>
            <person name="Tomogane H."/>
            <person name="Tsuzuki M."/>
            <person name="Ueda T."/>
            <person name="Umeda M."/>
            <person name="Ward J."/>
            <person name="Watanabe Y."/>
            <person name="Yazaki K."/>
            <person name="Yokoyama R."/>
            <person name="Yoshitake Y."/>
            <person name="Yotsui I."/>
            <person name="Zachgo S."/>
            <person name="Schmutz J."/>
        </authorList>
    </citation>
    <scope>NUCLEOTIDE SEQUENCE [LARGE SCALE GENOMIC DNA]</scope>
    <source>
        <strain evidence="3">cv. B-3</strain>
    </source>
</reference>
<evidence type="ECO:0000256" key="1">
    <source>
        <dbReference type="SAM" id="MobiDB-lite"/>
    </source>
</evidence>
<feature type="compositionally biased region" description="Basic and acidic residues" evidence="1">
    <location>
        <begin position="142"/>
        <end position="156"/>
    </location>
</feature>
<organism evidence="2 3">
    <name type="scientific">Brassica campestris</name>
    <name type="common">Field mustard</name>
    <dbReference type="NCBI Taxonomy" id="3711"/>
    <lineage>
        <taxon>Eukaryota</taxon>
        <taxon>Viridiplantae</taxon>
        <taxon>Streptophyta</taxon>
        <taxon>Embryophyta</taxon>
        <taxon>Tracheophyta</taxon>
        <taxon>Spermatophyta</taxon>
        <taxon>Magnoliopsida</taxon>
        <taxon>eudicotyledons</taxon>
        <taxon>Gunneridae</taxon>
        <taxon>Pentapetalae</taxon>
        <taxon>rosids</taxon>
        <taxon>malvids</taxon>
        <taxon>Brassicales</taxon>
        <taxon>Brassicaceae</taxon>
        <taxon>Brassiceae</taxon>
        <taxon>Brassica</taxon>
    </lineage>
</organism>
<feature type="compositionally biased region" description="Low complexity" evidence="1">
    <location>
        <begin position="99"/>
        <end position="115"/>
    </location>
</feature>
<dbReference type="Proteomes" id="UP000264353">
    <property type="component" value="Chromosome A3"/>
</dbReference>
<gene>
    <name evidence="2" type="ORF">BRARA_C03476</name>
</gene>
<accession>A0A398A899</accession>
<feature type="region of interest" description="Disordered" evidence="1">
    <location>
        <begin position="1"/>
        <end position="53"/>
    </location>
</feature>
<evidence type="ECO:0000313" key="3">
    <source>
        <dbReference type="Proteomes" id="UP000264353"/>
    </source>
</evidence>
<feature type="compositionally biased region" description="Polar residues" evidence="1">
    <location>
        <begin position="1"/>
        <end position="15"/>
    </location>
</feature>